<sequence length="316" mass="34869">MVSFPLRFRLANSQVQTRTLFLERHSSATLASNPPKMEVSLTHPNPSSSRSRPRRAPKSAPKAKSDIPRPTHFLSFPLGHHPSLCETIRHFHSKILPTGDTTVIEGLDQSILVDPRRLHLTIGVMALSSTEASPAPSSLISDSRVRTVSDAIALLQTLAPDINAISDEALSLPLDKMGVLKTQRQQAGVLYVGPSDTVTEEKTKVIRIFDLVAQRFRQEGFILEPSRPAVLHCTLINASHRRPRRMPRAFSYHEIFQRALSEGSDPDNPVQLSVQDKSIPVDFGTWAISEIQLCKMGSHGPENEYVSVASIPIGSE</sequence>
<dbReference type="GO" id="GO:0005634">
    <property type="term" value="C:nucleus"/>
    <property type="evidence" value="ECO:0007669"/>
    <property type="project" value="TreeGrafter"/>
</dbReference>
<dbReference type="GO" id="GO:0016874">
    <property type="term" value="F:ligase activity"/>
    <property type="evidence" value="ECO:0007669"/>
    <property type="project" value="UniProtKB-KW"/>
</dbReference>
<dbReference type="GO" id="GO:0006355">
    <property type="term" value="P:regulation of DNA-templated transcription"/>
    <property type="evidence" value="ECO:0007669"/>
    <property type="project" value="TreeGrafter"/>
</dbReference>
<gene>
    <name evidence="3" type="ORF">R3P38DRAFT_517838</name>
</gene>
<dbReference type="EMBL" id="JAWWNJ010000167">
    <property type="protein sequence ID" value="KAK6977538.1"/>
    <property type="molecule type" value="Genomic_DNA"/>
</dbReference>
<dbReference type="PANTHER" id="PTHR13360:SF1">
    <property type="entry name" value="ACTIVATING SIGNAL COINTEGRATOR 1 COMPLEX SUBUNIT 1"/>
    <property type="match status" value="1"/>
</dbReference>
<dbReference type="Pfam" id="PF10469">
    <property type="entry name" value="AKAP7_NLS"/>
    <property type="match status" value="1"/>
</dbReference>
<dbReference type="InterPro" id="IPR009210">
    <property type="entry name" value="ASCC1"/>
</dbReference>
<keyword evidence="3" id="KW-0436">Ligase</keyword>
<organism evidence="3 4">
    <name type="scientific">Favolaschia claudopus</name>
    <dbReference type="NCBI Taxonomy" id="2862362"/>
    <lineage>
        <taxon>Eukaryota</taxon>
        <taxon>Fungi</taxon>
        <taxon>Dikarya</taxon>
        <taxon>Basidiomycota</taxon>
        <taxon>Agaricomycotina</taxon>
        <taxon>Agaricomycetes</taxon>
        <taxon>Agaricomycetidae</taxon>
        <taxon>Agaricales</taxon>
        <taxon>Marasmiineae</taxon>
        <taxon>Mycenaceae</taxon>
        <taxon>Favolaschia</taxon>
    </lineage>
</organism>
<dbReference type="InterPro" id="IPR019510">
    <property type="entry name" value="AKAP7-like_phosphoesterase"/>
</dbReference>
<proteinExistence type="predicted"/>
<name>A0AAV9ZB50_9AGAR</name>
<feature type="region of interest" description="Disordered" evidence="1">
    <location>
        <begin position="28"/>
        <end position="72"/>
    </location>
</feature>
<evidence type="ECO:0000313" key="3">
    <source>
        <dbReference type="EMBL" id="KAK6977538.1"/>
    </source>
</evidence>
<reference evidence="3 4" key="1">
    <citation type="journal article" date="2024" name="J Genomics">
        <title>Draft genome sequencing and assembly of Favolaschia claudopus CIRM-BRFM 2984 isolated from oak limbs.</title>
        <authorList>
            <person name="Navarro D."/>
            <person name="Drula E."/>
            <person name="Chaduli D."/>
            <person name="Cazenave R."/>
            <person name="Ahrendt S."/>
            <person name="Wang J."/>
            <person name="Lipzen A."/>
            <person name="Daum C."/>
            <person name="Barry K."/>
            <person name="Grigoriev I.V."/>
            <person name="Favel A."/>
            <person name="Rosso M.N."/>
            <person name="Martin F."/>
        </authorList>
    </citation>
    <scope>NUCLEOTIDE SEQUENCE [LARGE SCALE GENOMIC DNA]</scope>
    <source>
        <strain evidence="3 4">CIRM-BRFM 2984</strain>
    </source>
</reference>
<dbReference type="PANTHER" id="PTHR13360">
    <property type="entry name" value="ACTIVATING SIGNAL COINTEGRATOR 1 COMPLEX SUBUNIT 1"/>
    <property type="match status" value="1"/>
</dbReference>
<dbReference type="GO" id="GO:0006307">
    <property type="term" value="P:DNA alkylation repair"/>
    <property type="evidence" value="ECO:0007669"/>
    <property type="project" value="InterPro"/>
</dbReference>
<feature type="domain" description="A-kinase anchor protein 7-like phosphoesterase" evidence="2">
    <location>
        <begin position="70"/>
        <end position="312"/>
    </location>
</feature>
<evidence type="ECO:0000313" key="4">
    <source>
        <dbReference type="Proteomes" id="UP001362999"/>
    </source>
</evidence>
<evidence type="ECO:0000256" key="1">
    <source>
        <dbReference type="SAM" id="MobiDB-lite"/>
    </source>
</evidence>
<accession>A0AAV9ZB50</accession>
<dbReference type="Proteomes" id="UP001362999">
    <property type="component" value="Unassembled WGS sequence"/>
</dbReference>
<protein>
    <submittedName>
        <fullName evidence="3">AKAP7 2'5' RNA ligase-like domain-containing protein</fullName>
    </submittedName>
</protein>
<dbReference type="Gene3D" id="3.90.1140.10">
    <property type="entry name" value="Cyclic phosphodiesterase"/>
    <property type="match status" value="1"/>
</dbReference>
<keyword evidence="4" id="KW-1185">Reference proteome</keyword>
<evidence type="ECO:0000259" key="2">
    <source>
        <dbReference type="Pfam" id="PF10469"/>
    </source>
</evidence>
<dbReference type="AlphaFoldDB" id="A0AAV9ZB50"/>
<comment type="caution">
    <text evidence="3">The sequence shown here is derived from an EMBL/GenBank/DDBJ whole genome shotgun (WGS) entry which is preliminary data.</text>
</comment>